<comment type="subcellular location">
    <subcellularLocation>
        <location evidence="1">Endoplasmic reticulum membrane</location>
        <topology evidence="1">Single-pass type I membrane protein</topology>
    </subcellularLocation>
</comment>
<proteinExistence type="inferred from homology"/>
<evidence type="ECO:0000256" key="9">
    <source>
        <dbReference type="SAM" id="Phobius"/>
    </source>
</evidence>
<sequence>MTTRILEVLVLLMSAWTLILGGVSDKMESDFFDNPEITVQLSHYFGPDEPSDAGYTPRGSVVIRSFKGPRFTTSQKDIADSDFLQIQKLAASNGYYFLKALVKTTSGDKIFQSFAHAQSLMQSGLSDILRIHVNPSGEIVAISYALAKNGFTSGTMKRVPHQFNTTVFVHHGELGPQPDTAPYLEKLEHERMAKERGEDPRDNRSFLAKYWMYIVPIAIMVLLSGASTPEEGAR</sequence>
<comment type="similarity">
    <text evidence="2">Belongs to the EMC10 family.</text>
</comment>
<evidence type="ECO:0000256" key="1">
    <source>
        <dbReference type="ARBA" id="ARBA00004115"/>
    </source>
</evidence>
<evidence type="ECO:0000256" key="3">
    <source>
        <dbReference type="ARBA" id="ARBA00020105"/>
    </source>
</evidence>
<dbReference type="CDD" id="cd22209">
    <property type="entry name" value="EMC10"/>
    <property type="match status" value="1"/>
</dbReference>
<keyword evidence="12" id="KW-1185">Reference proteome</keyword>
<dbReference type="AlphaFoldDB" id="A0A226EL24"/>
<feature type="transmembrane region" description="Helical" evidence="9">
    <location>
        <begin position="210"/>
        <end position="228"/>
    </location>
</feature>
<accession>A0A226EL24</accession>
<comment type="caution">
    <text evidence="11">The sequence shown here is derived from an EMBL/GenBank/DDBJ whole genome shotgun (WGS) entry which is preliminary data.</text>
</comment>
<dbReference type="GO" id="GO:0072546">
    <property type="term" value="C:EMC complex"/>
    <property type="evidence" value="ECO:0007669"/>
    <property type="project" value="TreeGrafter"/>
</dbReference>
<dbReference type="STRING" id="158441.A0A226EL24"/>
<feature type="chain" id="PRO_5011991110" description="ER membrane protein complex subunit 10" evidence="10">
    <location>
        <begin position="22"/>
        <end position="234"/>
    </location>
</feature>
<feature type="signal peptide" evidence="10">
    <location>
        <begin position="1"/>
        <end position="21"/>
    </location>
</feature>
<keyword evidence="5 10" id="KW-0732">Signal</keyword>
<evidence type="ECO:0000256" key="8">
    <source>
        <dbReference type="ARBA" id="ARBA00023136"/>
    </source>
</evidence>
<keyword evidence="6" id="KW-0256">Endoplasmic reticulum</keyword>
<evidence type="ECO:0000256" key="10">
    <source>
        <dbReference type="SAM" id="SignalP"/>
    </source>
</evidence>
<name>A0A226EL24_FOLCA</name>
<dbReference type="OMA" id="QFNDVLW"/>
<evidence type="ECO:0000256" key="6">
    <source>
        <dbReference type="ARBA" id="ARBA00022824"/>
    </source>
</evidence>
<evidence type="ECO:0000313" key="11">
    <source>
        <dbReference type="EMBL" id="OXA57286.1"/>
    </source>
</evidence>
<organism evidence="11 12">
    <name type="scientific">Folsomia candida</name>
    <name type="common">Springtail</name>
    <dbReference type="NCBI Taxonomy" id="158441"/>
    <lineage>
        <taxon>Eukaryota</taxon>
        <taxon>Metazoa</taxon>
        <taxon>Ecdysozoa</taxon>
        <taxon>Arthropoda</taxon>
        <taxon>Hexapoda</taxon>
        <taxon>Collembola</taxon>
        <taxon>Entomobryomorpha</taxon>
        <taxon>Isotomoidea</taxon>
        <taxon>Isotomidae</taxon>
        <taxon>Proisotominae</taxon>
        <taxon>Folsomia</taxon>
    </lineage>
</organism>
<keyword evidence="8 9" id="KW-0472">Membrane</keyword>
<keyword evidence="7 9" id="KW-1133">Transmembrane helix</keyword>
<evidence type="ECO:0000256" key="7">
    <source>
        <dbReference type="ARBA" id="ARBA00022989"/>
    </source>
</evidence>
<evidence type="ECO:0000256" key="4">
    <source>
        <dbReference type="ARBA" id="ARBA00022692"/>
    </source>
</evidence>
<dbReference type="PANTHER" id="PTHR21397:SF4">
    <property type="entry name" value="ER MEMBRANE PROTEIN COMPLEX SUBUNIT 10"/>
    <property type="match status" value="1"/>
</dbReference>
<dbReference type="EMBL" id="LNIX01000003">
    <property type="protein sequence ID" value="OXA57286.1"/>
    <property type="molecule type" value="Genomic_DNA"/>
</dbReference>
<dbReference type="Pfam" id="PF21203">
    <property type="entry name" value="ECM10"/>
    <property type="match status" value="1"/>
</dbReference>
<dbReference type="PANTHER" id="PTHR21397">
    <property type="entry name" value="CHROMATIN COMPLEXES SUBUNIT BAP18-RELATED"/>
    <property type="match status" value="1"/>
</dbReference>
<keyword evidence="4 9" id="KW-0812">Transmembrane</keyword>
<dbReference type="Proteomes" id="UP000198287">
    <property type="component" value="Unassembled WGS sequence"/>
</dbReference>
<reference evidence="11 12" key="1">
    <citation type="submission" date="2015-12" db="EMBL/GenBank/DDBJ databases">
        <title>The genome of Folsomia candida.</title>
        <authorList>
            <person name="Faddeeva A."/>
            <person name="Derks M.F."/>
            <person name="Anvar Y."/>
            <person name="Smit S."/>
            <person name="Van Straalen N."/>
            <person name="Roelofs D."/>
        </authorList>
    </citation>
    <scope>NUCLEOTIDE SEQUENCE [LARGE SCALE GENOMIC DNA]</scope>
    <source>
        <strain evidence="11 12">VU population</strain>
        <tissue evidence="11">Whole body</tissue>
    </source>
</reference>
<evidence type="ECO:0000313" key="12">
    <source>
        <dbReference type="Proteomes" id="UP000198287"/>
    </source>
</evidence>
<protein>
    <recommendedName>
        <fullName evidence="3">ER membrane protein complex subunit 10</fullName>
    </recommendedName>
</protein>
<dbReference type="OrthoDB" id="1894652at2759"/>
<evidence type="ECO:0000256" key="2">
    <source>
        <dbReference type="ARBA" id="ARBA00007695"/>
    </source>
</evidence>
<evidence type="ECO:0000256" key="5">
    <source>
        <dbReference type="ARBA" id="ARBA00022729"/>
    </source>
</evidence>
<gene>
    <name evidence="11" type="ORF">Fcan01_08356</name>
</gene>